<evidence type="ECO:0000313" key="1">
    <source>
        <dbReference type="EMBL" id="KAJ7616599.1"/>
    </source>
</evidence>
<reference evidence="1" key="1">
    <citation type="submission" date="2023-03" db="EMBL/GenBank/DDBJ databases">
        <title>Massive genome expansion in bonnet fungi (Mycena s.s.) driven by repeated elements and novel gene families across ecological guilds.</title>
        <authorList>
            <consortium name="Lawrence Berkeley National Laboratory"/>
            <person name="Harder C.B."/>
            <person name="Miyauchi S."/>
            <person name="Viragh M."/>
            <person name="Kuo A."/>
            <person name="Thoen E."/>
            <person name="Andreopoulos B."/>
            <person name="Lu D."/>
            <person name="Skrede I."/>
            <person name="Drula E."/>
            <person name="Henrissat B."/>
            <person name="Morin E."/>
            <person name="Kohler A."/>
            <person name="Barry K."/>
            <person name="LaButti K."/>
            <person name="Morin E."/>
            <person name="Salamov A."/>
            <person name="Lipzen A."/>
            <person name="Mereny Z."/>
            <person name="Hegedus B."/>
            <person name="Baldrian P."/>
            <person name="Stursova M."/>
            <person name="Weitz H."/>
            <person name="Taylor A."/>
            <person name="Grigoriev I.V."/>
            <person name="Nagy L.G."/>
            <person name="Martin F."/>
            <person name="Kauserud H."/>
        </authorList>
    </citation>
    <scope>NUCLEOTIDE SEQUENCE</scope>
    <source>
        <strain evidence="1">9284</strain>
    </source>
</reference>
<proteinExistence type="predicted"/>
<feature type="non-terminal residue" evidence="1">
    <location>
        <position position="1"/>
    </location>
</feature>
<gene>
    <name evidence="1" type="ORF">FB45DRAFT_1105843</name>
</gene>
<accession>A0AAD7FCZ0</accession>
<sequence length="262" mass="27977">MLIRLFSDGNRSHTVRRPTGTSAVHNIALSAARRACPLPHPYMAVWHSTLLPLFILAAVVTNAQQLFEWSFTGNRSNEFPSCATLSLAVNARIANGIPPYYMIAFAVHETPTTSLLGMDENNLTWTVAFPFGTQLLLGVVDSEGNSGGIDSVLYTVVHGPSTSCLPEPTTENAFTLTANVTDSLSTCESWGLTIDGGVPPYTITIAAMDSAQVLNETVATDLDKSIFTWINTARPGSDLIGGGSFCVHGRWATGTILITTEG</sequence>
<evidence type="ECO:0000313" key="2">
    <source>
        <dbReference type="Proteomes" id="UP001221142"/>
    </source>
</evidence>
<protein>
    <submittedName>
        <fullName evidence="1">Uncharacterized protein</fullName>
    </submittedName>
</protein>
<comment type="caution">
    <text evidence="1">The sequence shown here is derived from an EMBL/GenBank/DDBJ whole genome shotgun (WGS) entry which is preliminary data.</text>
</comment>
<name>A0AAD7FCZ0_9AGAR</name>
<keyword evidence="2" id="KW-1185">Reference proteome</keyword>
<dbReference type="AlphaFoldDB" id="A0AAD7FCZ0"/>
<organism evidence="1 2">
    <name type="scientific">Roridomyces roridus</name>
    <dbReference type="NCBI Taxonomy" id="1738132"/>
    <lineage>
        <taxon>Eukaryota</taxon>
        <taxon>Fungi</taxon>
        <taxon>Dikarya</taxon>
        <taxon>Basidiomycota</taxon>
        <taxon>Agaricomycotina</taxon>
        <taxon>Agaricomycetes</taxon>
        <taxon>Agaricomycetidae</taxon>
        <taxon>Agaricales</taxon>
        <taxon>Marasmiineae</taxon>
        <taxon>Mycenaceae</taxon>
        <taxon>Roridomyces</taxon>
    </lineage>
</organism>
<dbReference type="Proteomes" id="UP001221142">
    <property type="component" value="Unassembled WGS sequence"/>
</dbReference>
<dbReference type="EMBL" id="JARKIF010000022">
    <property type="protein sequence ID" value="KAJ7616599.1"/>
    <property type="molecule type" value="Genomic_DNA"/>
</dbReference>